<dbReference type="GO" id="GO:0003841">
    <property type="term" value="F:1-acylglycerol-3-phosphate O-acyltransferase activity"/>
    <property type="evidence" value="ECO:0007669"/>
    <property type="project" value="TreeGrafter"/>
</dbReference>
<dbReference type="GO" id="GO:0006654">
    <property type="term" value="P:phosphatidic acid biosynthetic process"/>
    <property type="evidence" value="ECO:0007669"/>
    <property type="project" value="TreeGrafter"/>
</dbReference>
<dbReference type="AlphaFoldDB" id="A0A1D9MJA7"/>
<proteinExistence type="predicted"/>
<dbReference type="InterPro" id="IPR002123">
    <property type="entry name" value="Plipid/glycerol_acylTrfase"/>
</dbReference>
<dbReference type="KEGG" id="avu:BK816_02990"/>
<gene>
    <name evidence="4" type="ORF">BK816_02990</name>
</gene>
<feature type="domain" description="Phospholipid/glycerol acyltransferase" evidence="3">
    <location>
        <begin position="1"/>
        <end position="70"/>
    </location>
</feature>
<keyword evidence="1" id="KW-0808">Transferase</keyword>
<evidence type="ECO:0000259" key="3">
    <source>
        <dbReference type="Pfam" id="PF01553"/>
    </source>
</evidence>
<evidence type="ECO:0000313" key="4">
    <source>
        <dbReference type="EMBL" id="AOZ72387.1"/>
    </source>
</evidence>
<evidence type="ECO:0000256" key="2">
    <source>
        <dbReference type="ARBA" id="ARBA00023315"/>
    </source>
</evidence>
<dbReference type="Proteomes" id="UP000176288">
    <property type="component" value="Chromosome"/>
</dbReference>
<dbReference type="STRING" id="1912795.BK816_02990"/>
<sequence length="183" mass="20775">MGHLPVRRSAKQGESFISQATELVSSGRVLGIFPEGTTTREEKYWPMTAKTGAAKIALASSAPIYPVVFWGTQHFLPRYSYLPRFWARPRIVLKVLDPITVDLDTVPSTEYARVISNEITKVLTNELAKLRGEPPRIPSYDLRVDGDPWGKVPRSQLVAQDTIEIKRQLKLARQMKKAREEMR</sequence>
<dbReference type="Pfam" id="PF01553">
    <property type="entry name" value="Acyltransferase"/>
    <property type="match status" value="1"/>
</dbReference>
<reference evidence="4 5" key="1">
    <citation type="submission" date="2016-10" db="EMBL/GenBank/DDBJ databases">
        <title>Actinomyces aegypiusis sp. nov., isolated from the Aegypius monachus in Qinghai Tibet Plateau China.</title>
        <authorList>
            <person name="Wang Y."/>
        </authorList>
    </citation>
    <scope>NUCLEOTIDE SEQUENCE [LARGE SCALE GENOMIC DNA]</scope>
    <source>
        <strain evidence="4 5">VUL4_3</strain>
    </source>
</reference>
<dbReference type="PANTHER" id="PTHR10434">
    <property type="entry name" value="1-ACYL-SN-GLYCEROL-3-PHOSPHATE ACYLTRANSFERASE"/>
    <property type="match status" value="1"/>
</dbReference>
<dbReference type="CDD" id="cd07989">
    <property type="entry name" value="LPLAT_AGPAT-like"/>
    <property type="match status" value="1"/>
</dbReference>
<organism evidence="4 5">
    <name type="scientific">Boudabousia tangfeifanii</name>
    <dbReference type="NCBI Taxonomy" id="1912795"/>
    <lineage>
        <taxon>Bacteria</taxon>
        <taxon>Bacillati</taxon>
        <taxon>Actinomycetota</taxon>
        <taxon>Actinomycetes</taxon>
        <taxon>Actinomycetales</taxon>
        <taxon>Actinomycetaceae</taxon>
        <taxon>Boudabousia</taxon>
    </lineage>
</organism>
<keyword evidence="5" id="KW-1185">Reference proteome</keyword>
<dbReference type="EMBL" id="CP017812">
    <property type="protein sequence ID" value="AOZ72387.1"/>
    <property type="molecule type" value="Genomic_DNA"/>
</dbReference>
<evidence type="ECO:0000313" key="5">
    <source>
        <dbReference type="Proteomes" id="UP000176288"/>
    </source>
</evidence>
<evidence type="ECO:0000256" key="1">
    <source>
        <dbReference type="ARBA" id="ARBA00022679"/>
    </source>
</evidence>
<accession>A0A1D9MJA7</accession>
<dbReference type="PANTHER" id="PTHR10434:SF55">
    <property type="entry name" value="POSSIBLE ACYLTRANSFERASE"/>
    <property type="match status" value="1"/>
</dbReference>
<dbReference type="GO" id="GO:0005886">
    <property type="term" value="C:plasma membrane"/>
    <property type="evidence" value="ECO:0007669"/>
    <property type="project" value="TreeGrafter"/>
</dbReference>
<keyword evidence="2" id="KW-0012">Acyltransferase</keyword>
<name>A0A1D9MJA7_9ACTO</name>
<dbReference type="SUPFAM" id="SSF69593">
    <property type="entry name" value="Glycerol-3-phosphate (1)-acyltransferase"/>
    <property type="match status" value="1"/>
</dbReference>
<protein>
    <recommendedName>
        <fullName evidence="3">Phospholipid/glycerol acyltransferase domain-containing protein</fullName>
    </recommendedName>
</protein>